<comment type="caution">
    <text evidence="1">The sequence shown here is derived from an EMBL/GenBank/DDBJ whole genome shotgun (WGS) entry which is preliminary data.</text>
</comment>
<name>A0A2Z6R123_9GLOM</name>
<keyword evidence="2" id="KW-1185">Reference proteome</keyword>
<sequence>MYGEYTCPFIRYSGEICEKSCMREDGCSIHWKYIQKLANKQHVSCSECGRFTRSYSGRCPAHIKGFYNFGILNLCIPRNFGTLEDIEESYIKYGKLRTKDGNIISSKWWKNENDSSRNDYCAAINLTIDDQQEEEIFGQIEYFMIHIFQDQERMFAYV</sequence>
<evidence type="ECO:0000313" key="2">
    <source>
        <dbReference type="Proteomes" id="UP000247702"/>
    </source>
</evidence>
<evidence type="ECO:0000313" key="1">
    <source>
        <dbReference type="EMBL" id="GBB86356.1"/>
    </source>
</evidence>
<dbReference type="Proteomes" id="UP000247702">
    <property type="component" value="Unassembled WGS sequence"/>
</dbReference>
<reference evidence="1 2" key="1">
    <citation type="submission" date="2017-11" db="EMBL/GenBank/DDBJ databases">
        <title>The genome of Rhizophagus clarus HR1 reveals common genetic basis of auxotrophy among arbuscular mycorrhizal fungi.</title>
        <authorList>
            <person name="Kobayashi Y."/>
        </authorList>
    </citation>
    <scope>NUCLEOTIDE SEQUENCE [LARGE SCALE GENOMIC DNA]</scope>
    <source>
        <strain evidence="1 2">HR1</strain>
    </source>
</reference>
<dbReference type="EMBL" id="BEXD01000312">
    <property type="protein sequence ID" value="GBB86356.1"/>
    <property type="molecule type" value="Genomic_DNA"/>
</dbReference>
<dbReference type="AlphaFoldDB" id="A0A2Z6R123"/>
<protein>
    <submittedName>
        <fullName evidence="1">Uncharacterized protein</fullName>
    </submittedName>
</protein>
<gene>
    <name evidence="1" type="ORF">RclHR1_12790001</name>
</gene>
<proteinExistence type="predicted"/>
<organism evidence="1 2">
    <name type="scientific">Rhizophagus clarus</name>
    <dbReference type="NCBI Taxonomy" id="94130"/>
    <lineage>
        <taxon>Eukaryota</taxon>
        <taxon>Fungi</taxon>
        <taxon>Fungi incertae sedis</taxon>
        <taxon>Mucoromycota</taxon>
        <taxon>Glomeromycotina</taxon>
        <taxon>Glomeromycetes</taxon>
        <taxon>Glomerales</taxon>
        <taxon>Glomeraceae</taxon>
        <taxon>Rhizophagus</taxon>
    </lineage>
</organism>
<accession>A0A2Z6R123</accession>